<dbReference type="InterPro" id="IPR007603">
    <property type="entry name" value="Choline_transptr-like"/>
</dbReference>
<evidence type="ECO:0000256" key="5">
    <source>
        <dbReference type="ARBA" id="ARBA00023136"/>
    </source>
</evidence>
<evidence type="ECO:0000256" key="2">
    <source>
        <dbReference type="ARBA" id="ARBA00007168"/>
    </source>
</evidence>
<feature type="transmembrane region" description="Helical" evidence="6">
    <location>
        <begin position="120"/>
        <end position="138"/>
    </location>
</feature>
<protein>
    <recommendedName>
        <fullName evidence="6">Choline transporter-like protein</fullName>
    </recommendedName>
</protein>
<feature type="transmembrane region" description="Helical" evidence="6">
    <location>
        <begin position="90"/>
        <end position="108"/>
    </location>
</feature>
<dbReference type="GO" id="GO:0022857">
    <property type="term" value="F:transmembrane transporter activity"/>
    <property type="evidence" value="ECO:0000318"/>
    <property type="project" value="GO_Central"/>
</dbReference>
<evidence type="ECO:0000313" key="9">
    <source>
        <dbReference type="Proteomes" id="UP000029981"/>
    </source>
</evidence>
<comment type="subcellular location">
    <subcellularLocation>
        <location evidence="6">Cell membrane</location>
        <topology evidence="6">Multi-pass membrane protein</topology>
    </subcellularLocation>
    <subcellularLocation>
        <location evidence="1">Membrane</location>
        <topology evidence="1">Multi-pass membrane protein</topology>
    </subcellularLocation>
</comment>
<dbReference type="eggNOG" id="KOG1362">
    <property type="taxonomic scope" value="Eukaryota"/>
</dbReference>
<keyword evidence="4 6" id="KW-1133">Transmembrane helix</keyword>
<evidence type="ECO:0000256" key="4">
    <source>
        <dbReference type="ARBA" id="ARBA00022989"/>
    </source>
</evidence>
<organism evidence="8 9">
    <name type="scientific">Cucumis sativus</name>
    <name type="common">Cucumber</name>
    <dbReference type="NCBI Taxonomy" id="3659"/>
    <lineage>
        <taxon>Eukaryota</taxon>
        <taxon>Viridiplantae</taxon>
        <taxon>Streptophyta</taxon>
        <taxon>Embryophyta</taxon>
        <taxon>Tracheophyta</taxon>
        <taxon>Spermatophyta</taxon>
        <taxon>Magnoliopsida</taxon>
        <taxon>eudicotyledons</taxon>
        <taxon>Gunneridae</taxon>
        <taxon>Pentapetalae</taxon>
        <taxon>rosids</taxon>
        <taxon>fabids</taxon>
        <taxon>Cucurbitales</taxon>
        <taxon>Cucurbitaceae</taxon>
        <taxon>Benincaseae</taxon>
        <taxon>Cucumis</taxon>
    </lineage>
</organism>
<reference evidence="8 9" key="4">
    <citation type="journal article" date="2011" name="BMC Genomics">
        <title>RNA-Seq improves annotation of protein-coding genes in the cucumber genome.</title>
        <authorList>
            <person name="Li Z."/>
            <person name="Zhang Z."/>
            <person name="Yan P."/>
            <person name="Huang S."/>
            <person name="Fei Z."/>
            <person name="Lin K."/>
        </authorList>
    </citation>
    <scope>NUCLEOTIDE SEQUENCE [LARGE SCALE GENOMIC DNA]</scope>
    <source>
        <strain evidence="9">cv. 9930</strain>
    </source>
</reference>
<evidence type="ECO:0000256" key="1">
    <source>
        <dbReference type="ARBA" id="ARBA00004141"/>
    </source>
</evidence>
<keyword evidence="9" id="KW-1185">Reference proteome</keyword>
<dbReference type="Proteomes" id="UP000029981">
    <property type="component" value="Chromosome 4"/>
</dbReference>
<reference evidence="8 9" key="3">
    <citation type="journal article" date="2010" name="BMC Genomics">
        <title>Transcriptome sequencing and comparative analysis of cucumber flowers with different sex types.</title>
        <authorList>
            <person name="Guo S."/>
            <person name="Zheng Y."/>
            <person name="Joung J.G."/>
            <person name="Liu S."/>
            <person name="Zhang Z."/>
            <person name="Crasta O.R."/>
            <person name="Sobral B.W."/>
            <person name="Xu Y."/>
            <person name="Huang S."/>
            <person name="Fei Z."/>
        </authorList>
    </citation>
    <scope>NUCLEOTIDE SEQUENCE [LARGE SCALE GENOMIC DNA]</scope>
    <source>
        <strain evidence="9">cv. 9930</strain>
    </source>
</reference>
<dbReference type="GO" id="GO:0005886">
    <property type="term" value="C:plasma membrane"/>
    <property type="evidence" value="ECO:0007669"/>
    <property type="project" value="UniProtKB-SubCell"/>
</dbReference>
<feature type="transmembrane region" description="Helical" evidence="6">
    <location>
        <begin position="144"/>
        <end position="165"/>
    </location>
</feature>
<evidence type="ECO:0000256" key="6">
    <source>
        <dbReference type="RuleBase" id="RU368066"/>
    </source>
</evidence>
<dbReference type="AlphaFoldDB" id="A0A0A0L2R8"/>
<evidence type="ECO:0000313" key="8">
    <source>
        <dbReference type="EMBL" id="KGN54902.1"/>
    </source>
</evidence>
<dbReference type="Gramene" id="KGN54902">
    <property type="protein sequence ID" value="KGN54902"/>
    <property type="gene ID" value="Csa_4G580380"/>
</dbReference>
<dbReference type="Pfam" id="PF04515">
    <property type="entry name" value="Choline_transpo"/>
    <property type="match status" value="1"/>
</dbReference>
<dbReference type="PANTHER" id="PTHR12385:SF84">
    <property type="entry name" value="CHOLINE TRANSPORTER-LIKE PROTEIN"/>
    <property type="match status" value="1"/>
</dbReference>
<feature type="compositionally biased region" description="Polar residues" evidence="7">
    <location>
        <begin position="451"/>
        <end position="462"/>
    </location>
</feature>
<feature type="transmembrane region" description="Helical" evidence="6">
    <location>
        <begin position="218"/>
        <end position="237"/>
    </location>
</feature>
<feature type="region of interest" description="Disordered" evidence="7">
    <location>
        <begin position="451"/>
        <end position="480"/>
    </location>
</feature>
<proteinExistence type="inferred from homology"/>
<evidence type="ECO:0000256" key="7">
    <source>
        <dbReference type="SAM" id="MobiDB-lite"/>
    </source>
</evidence>
<feature type="transmembrane region" description="Helical" evidence="6">
    <location>
        <begin position="399"/>
        <end position="417"/>
    </location>
</feature>
<name>A0A0A0L2R8_CUCSA</name>
<feature type="transmembrane region" description="Helical" evidence="6">
    <location>
        <begin position="364"/>
        <end position="387"/>
    </location>
</feature>
<dbReference type="PANTHER" id="PTHR12385">
    <property type="entry name" value="CHOLINE TRANSPORTER-LIKE (SLC FAMILY 44)"/>
    <property type="match status" value="1"/>
</dbReference>
<keyword evidence="3 6" id="KW-0812">Transmembrane</keyword>
<comment type="function">
    <text evidence="6">Choline transporter.</text>
</comment>
<evidence type="ECO:0000256" key="3">
    <source>
        <dbReference type="ARBA" id="ARBA00022692"/>
    </source>
</evidence>
<feature type="transmembrane region" description="Helical" evidence="6">
    <location>
        <begin position="52"/>
        <end position="70"/>
    </location>
</feature>
<feature type="transmembrane region" description="Helical" evidence="6">
    <location>
        <begin position="186"/>
        <end position="212"/>
    </location>
</feature>
<accession>A0A0A0L2R8</accession>
<dbReference type="OMA" id="CRIAMAW"/>
<reference evidence="8 9" key="1">
    <citation type="journal article" date="2009" name="Nat. Genet.">
        <title>The genome of the cucumber, Cucumis sativus L.</title>
        <authorList>
            <person name="Huang S."/>
            <person name="Li R."/>
            <person name="Zhang Z."/>
            <person name="Li L."/>
            <person name="Gu X."/>
            <person name="Fan W."/>
            <person name="Lucas W.J."/>
            <person name="Wang X."/>
            <person name="Xie B."/>
            <person name="Ni P."/>
            <person name="Ren Y."/>
            <person name="Zhu H."/>
            <person name="Li J."/>
            <person name="Lin K."/>
            <person name="Jin W."/>
            <person name="Fei Z."/>
            <person name="Li G."/>
            <person name="Staub J."/>
            <person name="Kilian A."/>
            <person name="van der Vossen E.A."/>
            <person name="Wu Y."/>
            <person name="Guo J."/>
            <person name="He J."/>
            <person name="Jia Z."/>
            <person name="Ren Y."/>
            <person name="Tian G."/>
            <person name="Lu Y."/>
            <person name="Ruan J."/>
            <person name="Qian W."/>
            <person name="Wang M."/>
            <person name="Huang Q."/>
            <person name="Li B."/>
            <person name="Xuan Z."/>
            <person name="Cao J."/>
            <person name="Asan"/>
            <person name="Wu Z."/>
            <person name="Zhang J."/>
            <person name="Cai Q."/>
            <person name="Bai Y."/>
            <person name="Zhao B."/>
            <person name="Han Y."/>
            <person name="Li Y."/>
            <person name="Li X."/>
            <person name="Wang S."/>
            <person name="Shi Q."/>
            <person name="Liu S."/>
            <person name="Cho W.K."/>
            <person name="Kim J.Y."/>
            <person name="Xu Y."/>
            <person name="Heller-Uszynska K."/>
            <person name="Miao H."/>
            <person name="Cheng Z."/>
            <person name="Zhang S."/>
            <person name="Wu J."/>
            <person name="Yang Y."/>
            <person name="Kang H."/>
            <person name="Li M."/>
            <person name="Liang H."/>
            <person name="Ren X."/>
            <person name="Shi Z."/>
            <person name="Wen M."/>
            <person name="Jian M."/>
            <person name="Yang H."/>
            <person name="Zhang G."/>
            <person name="Yang Z."/>
            <person name="Chen R."/>
            <person name="Liu S."/>
            <person name="Li J."/>
            <person name="Ma L."/>
            <person name="Liu H."/>
            <person name="Zhou Y."/>
            <person name="Zhao J."/>
            <person name="Fang X."/>
            <person name="Li G."/>
            <person name="Fang L."/>
            <person name="Li Y."/>
            <person name="Liu D."/>
            <person name="Zheng H."/>
            <person name="Zhang Y."/>
            <person name="Qin N."/>
            <person name="Li Z."/>
            <person name="Yang G."/>
            <person name="Yang S."/>
            <person name="Bolund L."/>
            <person name="Kristiansen K."/>
            <person name="Zheng H."/>
            <person name="Li S."/>
            <person name="Zhang X."/>
            <person name="Yang H."/>
            <person name="Wang J."/>
            <person name="Sun R."/>
            <person name="Zhang B."/>
            <person name="Jiang S."/>
            <person name="Wang J."/>
            <person name="Du Y."/>
            <person name="Li S."/>
        </authorList>
    </citation>
    <scope>NUCLEOTIDE SEQUENCE [LARGE SCALE GENOMIC DNA]</scope>
    <source>
        <strain evidence="9">cv. 9930</strain>
    </source>
</reference>
<comment type="similarity">
    <text evidence="2 6">Belongs to the CTL (choline transporter-like) family.</text>
</comment>
<gene>
    <name evidence="8" type="ORF">Csa_4G580380</name>
</gene>
<reference evidence="8 9" key="2">
    <citation type="journal article" date="2009" name="PLoS ONE">
        <title>An integrated genetic and cytogenetic map of the cucumber genome.</title>
        <authorList>
            <person name="Ren Y."/>
            <person name="Zhang Z."/>
            <person name="Liu J."/>
            <person name="Staub J.E."/>
            <person name="Han Y."/>
            <person name="Cheng Z."/>
            <person name="Li X."/>
            <person name="Lu J."/>
            <person name="Miao H."/>
            <person name="Kang H."/>
            <person name="Xie B."/>
            <person name="Gu X."/>
            <person name="Wang X."/>
            <person name="Du Y."/>
            <person name="Jin W."/>
            <person name="Huang S."/>
        </authorList>
    </citation>
    <scope>NUCLEOTIDE SEQUENCE [LARGE SCALE GENOMIC DNA]</scope>
    <source>
        <strain evidence="9">cv. 9930</strain>
    </source>
</reference>
<dbReference type="EMBL" id="CM002925">
    <property type="protein sequence ID" value="KGN54902.1"/>
    <property type="molecule type" value="Genomic_DNA"/>
</dbReference>
<sequence length="480" mass="52835">METRTPPNVLQNQSLQVQQIRVSSSTPNKVQEPIRLNEPAVGWRIFRRLSHIILVVHLWLVAVLVIYLTVRGLQAASKTHHFHPRKWYPPLLASTGSSGIIGFSWQAFTGCSPSMALKTAFWFSPVLSLASGVFFVIVGSRGGLAAGVILIVCSLILSVYVCWINHRLNYAIRLLSLSTKYPPKNTSIFVFGSIIIGILYASFLVIGIGGAIALRSDFTALFVAAILLILSWSLQVIKNIVQVTISCIKYLNLAEGSEKDIGAAFHDIIKNSVGTISLGSAIIPLFSFIQGSARSMRLVAGDSDEFLFSCANCCSGLASLLRSHGNRWGFVHVGVFNKGIVQASYDTWEAFKRAELEIVIHSDLTVSFCVLCGVSSGAICSIISGIWTLVIHKNYATELAIYAFLIGYFLCRIAMAWPQACVSAYYVAYAENPQNPRYDSTVPDQIQRLQRRSQFNQPQNLKTSEEADLDHSSSFSKRLA</sequence>
<keyword evidence="5 6" id="KW-0472">Membrane</keyword>
<dbReference type="GO" id="GO:0016020">
    <property type="term" value="C:membrane"/>
    <property type="evidence" value="ECO:0000318"/>
    <property type="project" value="GO_Central"/>
</dbReference>
<dbReference type="GO" id="GO:0055085">
    <property type="term" value="P:transmembrane transport"/>
    <property type="evidence" value="ECO:0000318"/>
    <property type="project" value="GO_Central"/>
</dbReference>